<gene>
    <name evidence="9" type="primary">ORF93398</name>
</gene>
<dbReference type="Gene3D" id="3.30.1120.10">
    <property type="match status" value="1"/>
</dbReference>
<evidence type="ECO:0000256" key="5">
    <source>
        <dbReference type="ARBA" id="ARBA00022837"/>
    </source>
</evidence>
<evidence type="ECO:0000313" key="9">
    <source>
        <dbReference type="EMBL" id="CEK74972.1"/>
    </source>
</evidence>
<evidence type="ECO:0000256" key="6">
    <source>
        <dbReference type="ARBA" id="ARBA00023180"/>
    </source>
</evidence>
<comment type="cofactor">
    <cofactor evidence="1">
        <name>Ca(2+)</name>
        <dbReference type="ChEBI" id="CHEBI:29108"/>
    </cofactor>
</comment>
<dbReference type="GO" id="GO:0046872">
    <property type="term" value="F:metal ion binding"/>
    <property type="evidence" value="ECO:0007669"/>
    <property type="project" value="UniProtKB-KW"/>
</dbReference>
<keyword evidence="7" id="KW-0732">Signal</keyword>
<dbReference type="Pfam" id="PF00884">
    <property type="entry name" value="Sulfatase"/>
    <property type="match status" value="1"/>
</dbReference>
<dbReference type="PANTHER" id="PTHR10342">
    <property type="entry name" value="ARYLSULFATASE"/>
    <property type="match status" value="1"/>
</dbReference>
<keyword evidence="5" id="KW-0106">Calcium</keyword>
<keyword evidence="6" id="KW-0325">Glycoprotein</keyword>
<keyword evidence="4" id="KW-0378">Hydrolase</keyword>
<dbReference type="EMBL" id="HACG01028107">
    <property type="protein sequence ID" value="CEK74972.1"/>
    <property type="molecule type" value="Transcribed_RNA"/>
</dbReference>
<dbReference type="InterPro" id="IPR000917">
    <property type="entry name" value="Sulfatase_N"/>
</dbReference>
<dbReference type="PANTHER" id="PTHR10342:SF273">
    <property type="entry name" value="RE14504P"/>
    <property type="match status" value="1"/>
</dbReference>
<evidence type="ECO:0000256" key="4">
    <source>
        <dbReference type="ARBA" id="ARBA00022801"/>
    </source>
</evidence>
<dbReference type="Gene3D" id="3.40.720.10">
    <property type="entry name" value="Alkaline Phosphatase, subunit A"/>
    <property type="match status" value="1"/>
</dbReference>
<evidence type="ECO:0000256" key="2">
    <source>
        <dbReference type="ARBA" id="ARBA00008779"/>
    </source>
</evidence>
<keyword evidence="3" id="KW-0479">Metal-binding</keyword>
<evidence type="ECO:0000256" key="7">
    <source>
        <dbReference type="SAM" id="SignalP"/>
    </source>
</evidence>
<organism evidence="9">
    <name type="scientific">Arion vulgaris</name>
    <dbReference type="NCBI Taxonomy" id="1028688"/>
    <lineage>
        <taxon>Eukaryota</taxon>
        <taxon>Metazoa</taxon>
        <taxon>Spiralia</taxon>
        <taxon>Lophotrochozoa</taxon>
        <taxon>Mollusca</taxon>
        <taxon>Gastropoda</taxon>
        <taxon>Heterobranchia</taxon>
        <taxon>Euthyneura</taxon>
        <taxon>Panpulmonata</taxon>
        <taxon>Eupulmonata</taxon>
        <taxon>Stylommatophora</taxon>
        <taxon>Helicina</taxon>
        <taxon>Arionoidea</taxon>
        <taxon>Arionidae</taxon>
        <taxon>Arion</taxon>
    </lineage>
</organism>
<dbReference type="InterPro" id="IPR017850">
    <property type="entry name" value="Alkaline_phosphatase_core_sf"/>
</dbReference>
<sequence>MGGIMFVQIIIVLLCACVQGKQPPNVLFILADDLGWDDIGFHGSEIQTPNIDRLAYEGVILDNYYVQPMCTPTRGALLTGRYPIHTGLQHCVILGSDPYGLPLTEITLAQHLKHLGYSTHIVGKWHVGFFKKEYLPENRGFDSHLGYYLGLGDYYTHYSQSRDIIGYDFHKNGQALWDQDGVYATDIFTAQAENIIRTHNKSKPLFLYLAHQAVHAGNENDPIQVPQKYVDRFPYIKDIRRRMFAGVVSALDDSIGAVHKALQETGLLNTLIIFSTDNGGPPNWSEDNAAFNWPLRGGKMTLWQGGVRGVGFIHSPLLQKQGYVNSNLMHVVDWLPTIYNLAGGNPSDLQNIDGIDQTDVILKNAATNRTEVLLNIDPIDKNEALIFGDYKIIFGDISGGQYDGWYKPPQFYQYSNVDLNSADCDQEDVHLPVIVDCGQKPEYASVNCQPEEAACLYNIREDPCEYNNLAESLPNVVAELQERINVYRSTMIPPGNKPIDPAGYPQFHGGVWQPWL</sequence>
<dbReference type="InterPro" id="IPR047115">
    <property type="entry name" value="ARSB"/>
</dbReference>
<proteinExistence type="inferred from homology"/>
<protein>
    <recommendedName>
        <fullName evidence="8">Sulfatase N-terminal domain-containing protein</fullName>
    </recommendedName>
</protein>
<name>A0A0B7A305_9EUPU</name>
<evidence type="ECO:0000259" key="8">
    <source>
        <dbReference type="Pfam" id="PF00884"/>
    </source>
</evidence>
<dbReference type="InterPro" id="IPR024607">
    <property type="entry name" value="Sulfatase_CS"/>
</dbReference>
<dbReference type="AlphaFoldDB" id="A0A0B7A305"/>
<dbReference type="PROSITE" id="PS00523">
    <property type="entry name" value="SULFATASE_1"/>
    <property type="match status" value="1"/>
</dbReference>
<dbReference type="PROSITE" id="PS00149">
    <property type="entry name" value="SULFATASE_2"/>
    <property type="match status" value="1"/>
</dbReference>
<dbReference type="GO" id="GO:0008484">
    <property type="term" value="F:sulfuric ester hydrolase activity"/>
    <property type="evidence" value="ECO:0007669"/>
    <property type="project" value="InterPro"/>
</dbReference>
<comment type="similarity">
    <text evidence="2">Belongs to the sulfatase family.</text>
</comment>
<feature type="signal peptide" evidence="7">
    <location>
        <begin position="1"/>
        <end position="20"/>
    </location>
</feature>
<feature type="chain" id="PRO_5002111051" description="Sulfatase N-terminal domain-containing protein" evidence="7">
    <location>
        <begin position="21"/>
        <end position="516"/>
    </location>
</feature>
<reference evidence="9" key="1">
    <citation type="submission" date="2014-12" db="EMBL/GenBank/DDBJ databases">
        <title>Insight into the proteome of Arion vulgaris.</title>
        <authorList>
            <person name="Aradska J."/>
            <person name="Bulat T."/>
            <person name="Smidak R."/>
            <person name="Sarate P."/>
            <person name="Gangsoo J."/>
            <person name="Sialana F."/>
            <person name="Bilban M."/>
            <person name="Lubec G."/>
        </authorList>
    </citation>
    <scope>NUCLEOTIDE SEQUENCE</scope>
    <source>
        <tissue evidence="9">Skin</tissue>
    </source>
</reference>
<evidence type="ECO:0000256" key="1">
    <source>
        <dbReference type="ARBA" id="ARBA00001913"/>
    </source>
</evidence>
<dbReference type="SUPFAM" id="SSF53649">
    <property type="entry name" value="Alkaline phosphatase-like"/>
    <property type="match status" value="1"/>
</dbReference>
<evidence type="ECO:0000256" key="3">
    <source>
        <dbReference type="ARBA" id="ARBA00022723"/>
    </source>
</evidence>
<dbReference type="CDD" id="cd16029">
    <property type="entry name" value="4-S"/>
    <property type="match status" value="1"/>
</dbReference>
<feature type="domain" description="Sulfatase N-terminal" evidence="8">
    <location>
        <begin position="24"/>
        <end position="343"/>
    </location>
</feature>
<accession>A0A0B7A305</accession>